<evidence type="ECO:0000313" key="4">
    <source>
        <dbReference type="Proteomes" id="UP001409291"/>
    </source>
</evidence>
<feature type="domain" description="DUF5077" evidence="2">
    <location>
        <begin position="32"/>
        <end position="152"/>
    </location>
</feature>
<sequence length="433" mass="49226">MKSIKKLLFLYLSLNLTLAYAQSLTSGKENFVPIGGNSWEYPNSNHRESIVKNGKIENWKDNKRTVKTFVRFGKTGQVNLSVQVLEANAGGKFTFTFAGKSVDVTIEPNQKGLINVADFSIADTGYHAIELKAKTTASLYPTIGGYVLKGTASDGQMNYVKDNEDNFFYWGRRGPSTHMGYQQPKDKNIEYYYNEVTVPKGSDVEGSYFMSNGFNVGYFGMQVNSSTERRVLFSVWSPFTTDDPKEIPDDHKIILKTKGQTVHTGEFGNEGSGGQSYLKFNWKAGSTYKFLLRGRPIANNYTAYTAWFYAPEVGKWQIIAEFERPQTNQYLTGFHSFLENFNPDQGIYQREVQFSNQWVADDKGDWYECTEGRFTIDNTGRKGYRMDYAGGVNEKGFYLKNFGFFNKYVPFGSKFIRKATGVKPNIDFKSLPR</sequence>
<reference evidence="3 4" key="1">
    <citation type="submission" date="2024-04" db="EMBL/GenBank/DDBJ databases">
        <title>WGS of bacteria from Torrens River.</title>
        <authorList>
            <person name="Wyrsch E.R."/>
            <person name="Drigo B."/>
        </authorList>
    </citation>
    <scope>NUCLEOTIDE SEQUENCE [LARGE SCALE GENOMIC DNA]</scope>
    <source>
        <strain evidence="3 4">TWI391</strain>
    </source>
</reference>
<keyword evidence="4" id="KW-1185">Reference proteome</keyword>
<name>A0ABV0BXN0_9SPHI</name>
<evidence type="ECO:0000259" key="2">
    <source>
        <dbReference type="Pfam" id="PF16871"/>
    </source>
</evidence>
<dbReference type="InterPro" id="IPR021862">
    <property type="entry name" value="DUF3472"/>
</dbReference>
<evidence type="ECO:0000313" key="3">
    <source>
        <dbReference type="EMBL" id="MEN5378112.1"/>
    </source>
</evidence>
<protein>
    <submittedName>
        <fullName evidence="3">DUF3472 domain-containing protein</fullName>
    </submittedName>
</protein>
<dbReference type="InterPro" id="IPR031712">
    <property type="entry name" value="DUF5077"/>
</dbReference>
<keyword evidence="1" id="KW-0732">Signal</keyword>
<feature type="signal peptide" evidence="1">
    <location>
        <begin position="1"/>
        <end position="21"/>
    </location>
</feature>
<evidence type="ECO:0000256" key="1">
    <source>
        <dbReference type="SAM" id="SignalP"/>
    </source>
</evidence>
<dbReference type="Proteomes" id="UP001409291">
    <property type="component" value="Unassembled WGS sequence"/>
</dbReference>
<organism evidence="3 4">
    <name type="scientific">Sphingobacterium kitahiroshimense</name>
    <dbReference type="NCBI Taxonomy" id="470446"/>
    <lineage>
        <taxon>Bacteria</taxon>
        <taxon>Pseudomonadati</taxon>
        <taxon>Bacteroidota</taxon>
        <taxon>Sphingobacteriia</taxon>
        <taxon>Sphingobacteriales</taxon>
        <taxon>Sphingobacteriaceae</taxon>
        <taxon>Sphingobacterium</taxon>
    </lineage>
</organism>
<dbReference type="RefSeq" id="WP_021188811.1">
    <property type="nucleotide sequence ID" value="NZ_JBDJLH010000008.1"/>
</dbReference>
<comment type="caution">
    <text evidence="3">The sequence shown here is derived from an EMBL/GenBank/DDBJ whole genome shotgun (WGS) entry which is preliminary data.</text>
</comment>
<feature type="chain" id="PRO_5046277277" evidence="1">
    <location>
        <begin position="22"/>
        <end position="433"/>
    </location>
</feature>
<gene>
    <name evidence="3" type="ORF">ABE541_12660</name>
</gene>
<proteinExistence type="predicted"/>
<accession>A0ABV0BXN0</accession>
<dbReference type="Pfam" id="PF11958">
    <property type="entry name" value="DUF3472"/>
    <property type="match status" value="1"/>
</dbReference>
<dbReference type="Pfam" id="PF16871">
    <property type="entry name" value="DUF5077"/>
    <property type="match status" value="1"/>
</dbReference>
<dbReference type="EMBL" id="JBDJNQ010000005">
    <property type="protein sequence ID" value="MEN5378112.1"/>
    <property type="molecule type" value="Genomic_DNA"/>
</dbReference>